<keyword evidence="1 7" id="KW-0489">Methyltransferase</keyword>
<dbReference type="InterPro" id="IPR029063">
    <property type="entry name" value="SAM-dependent_MTases_sf"/>
</dbReference>
<dbReference type="InterPro" id="IPR001077">
    <property type="entry name" value="COMT_C"/>
</dbReference>
<feature type="domain" description="O-methyltransferase dimerisation" evidence="6">
    <location>
        <begin position="1"/>
        <end position="70"/>
    </location>
</feature>
<gene>
    <name evidence="7" type="primary">COMT</name>
</gene>
<organism evidence="7">
    <name type="scientific">Populus simonii</name>
    <dbReference type="NCBI Taxonomy" id="295327"/>
    <lineage>
        <taxon>Eukaryota</taxon>
        <taxon>Viridiplantae</taxon>
        <taxon>Streptophyta</taxon>
        <taxon>Embryophyta</taxon>
        <taxon>Tracheophyta</taxon>
        <taxon>Spermatophyta</taxon>
        <taxon>Magnoliopsida</taxon>
        <taxon>eudicotyledons</taxon>
        <taxon>Gunneridae</taxon>
        <taxon>Pentapetalae</taxon>
        <taxon>rosids</taxon>
        <taxon>fabids</taxon>
        <taxon>Malpighiales</taxon>
        <taxon>Salicaceae</taxon>
        <taxon>Saliceae</taxon>
        <taxon>Populus</taxon>
    </lineage>
</organism>
<evidence type="ECO:0000259" key="6">
    <source>
        <dbReference type="Pfam" id="PF08100"/>
    </source>
</evidence>
<dbReference type="GO" id="GO:0016206">
    <property type="term" value="F:catechol O-methyltransferase activity"/>
    <property type="evidence" value="ECO:0007669"/>
    <property type="project" value="UniProtKB-EC"/>
</dbReference>
<sequence>AIELGVADAIDANGDPMTLAELSSKLGCQPSPLHRLMRFLVQRRVFGEKRDEAGQVGYVLTPISSRLLKSDDTKVAPILFQNDPDMLLPMHVLSAHLRGDKRLPFEIVHGTEEWTYMDAHPLQRELLNNAMAANARPVVPAVVDGCPGLFEGVGTVVDVGGGNGTAMRTLVEACPWVKAINFDLPQVVAGAPECNGVVHVGGDMFAAIPKADVVFIKWVLHDWSDESCIKILKKCKEAIPEEKGKVIIVDTVITEEVEEEGLRDVRLMLDIMMLAHTPGRERTEAEWKNIFTKAGFRTYTIKPIRALQSVIEVFP</sequence>
<dbReference type="GO" id="GO:0046983">
    <property type="term" value="F:protein dimerization activity"/>
    <property type="evidence" value="ECO:0007669"/>
    <property type="project" value="InterPro"/>
</dbReference>
<dbReference type="Pfam" id="PF08100">
    <property type="entry name" value="Dimerisation"/>
    <property type="match status" value="1"/>
</dbReference>
<dbReference type="EMBL" id="JN215482">
    <property type="protein sequence ID" value="AFM73600.1"/>
    <property type="molecule type" value="mRNA"/>
</dbReference>
<protein>
    <submittedName>
        <fullName evidence="7">Caffeate O-methyltransferase</fullName>
        <ecNumber evidence="7">2.1.1.6</ecNumber>
    </submittedName>
</protein>
<keyword evidence="2 7" id="KW-0808">Transferase</keyword>
<dbReference type="AlphaFoldDB" id="A0A0A6Z653"/>
<dbReference type="GO" id="GO:0032259">
    <property type="term" value="P:methylation"/>
    <property type="evidence" value="ECO:0007669"/>
    <property type="project" value="UniProtKB-KW"/>
</dbReference>
<keyword evidence="3" id="KW-0949">S-adenosyl-L-methionine</keyword>
<dbReference type="Gene3D" id="3.40.50.150">
    <property type="entry name" value="Vaccinia Virus protein VP39"/>
    <property type="match status" value="1"/>
</dbReference>
<reference evidence="7" key="1">
    <citation type="submission" date="2011-07" db="EMBL/GenBank/DDBJ databases">
        <title>Isolation and characterization of new caffeate o-methyltransferase.</title>
        <authorList>
            <person name="Qin Y."/>
        </authorList>
    </citation>
    <scope>NUCLEOTIDE SEQUENCE</scope>
</reference>
<evidence type="ECO:0000256" key="4">
    <source>
        <dbReference type="PIRSR" id="PIRSR005739-1"/>
    </source>
</evidence>
<dbReference type="Pfam" id="PF00891">
    <property type="entry name" value="Methyltransf_2"/>
    <property type="match status" value="1"/>
</dbReference>
<dbReference type="SUPFAM" id="SSF53335">
    <property type="entry name" value="S-adenosyl-L-methionine-dependent methyltransferases"/>
    <property type="match status" value="1"/>
</dbReference>
<dbReference type="EC" id="2.1.1.6" evidence="7"/>
<accession>A0A0A6Z653</accession>
<name>A0A0A6Z653_9ROSI</name>
<dbReference type="InterPro" id="IPR012967">
    <property type="entry name" value="COMT_dimerisation"/>
</dbReference>
<dbReference type="SUPFAM" id="SSF46785">
    <property type="entry name" value="Winged helix' DNA-binding domain"/>
    <property type="match status" value="1"/>
</dbReference>
<dbReference type="PANTHER" id="PTHR11746">
    <property type="entry name" value="O-METHYLTRANSFERASE"/>
    <property type="match status" value="1"/>
</dbReference>
<evidence type="ECO:0000256" key="1">
    <source>
        <dbReference type="ARBA" id="ARBA00022603"/>
    </source>
</evidence>
<dbReference type="PROSITE" id="PS51683">
    <property type="entry name" value="SAM_OMT_II"/>
    <property type="match status" value="1"/>
</dbReference>
<evidence type="ECO:0000256" key="2">
    <source>
        <dbReference type="ARBA" id="ARBA00022679"/>
    </source>
</evidence>
<feature type="domain" description="O-methyltransferase C-terminal" evidence="5">
    <location>
        <begin position="97"/>
        <end position="297"/>
    </location>
</feature>
<evidence type="ECO:0000256" key="3">
    <source>
        <dbReference type="ARBA" id="ARBA00022691"/>
    </source>
</evidence>
<feature type="non-terminal residue" evidence="7">
    <location>
        <position position="1"/>
    </location>
</feature>
<dbReference type="Gene3D" id="1.10.10.10">
    <property type="entry name" value="Winged helix-like DNA-binding domain superfamily/Winged helix DNA-binding domain"/>
    <property type="match status" value="1"/>
</dbReference>
<proteinExistence type="evidence at transcript level"/>
<evidence type="ECO:0000313" key="7">
    <source>
        <dbReference type="EMBL" id="AFM73600.1"/>
    </source>
</evidence>
<dbReference type="PIRSF" id="PIRSF005739">
    <property type="entry name" value="O-mtase"/>
    <property type="match status" value="1"/>
</dbReference>
<dbReference type="InterPro" id="IPR036388">
    <property type="entry name" value="WH-like_DNA-bd_sf"/>
</dbReference>
<feature type="active site" description="Proton acceptor" evidence="4">
    <location>
        <position position="221"/>
    </location>
</feature>
<evidence type="ECO:0000259" key="5">
    <source>
        <dbReference type="Pfam" id="PF00891"/>
    </source>
</evidence>
<dbReference type="InterPro" id="IPR016461">
    <property type="entry name" value="COMT-like"/>
</dbReference>
<dbReference type="InterPro" id="IPR036390">
    <property type="entry name" value="WH_DNA-bd_sf"/>
</dbReference>